<dbReference type="AlphaFoldDB" id="A0AAV4FB39"/>
<reference evidence="1 2" key="1">
    <citation type="journal article" date="2021" name="Elife">
        <title>Chloroplast acquisition without the gene transfer in kleptoplastic sea slugs, Plakobranchus ocellatus.</title>
        <authorList>
            <person name="Maeda T."/>
            <person name="Takahashi S."/>
            <person name="Yoshida T."/>
            <person name="Shimamura S."/>
            <person name="Takaki Y."/>
            <person name="Nagai Y."/>
            <person name="Toyoda A."/>
            <person name="Suzuki Y."/>
            <person name="Arimoto A."/>
            <person name="Ishii H."/>
            <person name="Satoh N."/>
            <person name="Nishiyama T."/>
            <person name="Hasebe M."/>
            <person name="Maruyama T."/>
            <person name="Minagawa J."/>
            <person name="Obokata J."/>
            <person name="Shigenobu S."/>
        </authorList>
    </citation>
    <scope>NUCLEOTIDE SEQUENCE [LARGE SCALE GENOMIC DNA]</scope>
</reference>
<organism evidence="1 2">
    <name type="scientific">Elysia marginata</name>
    <dbReference type="NCBI Taxonomy" id="1093978"/>
    <lineage>
        <taxon>Eukaryota</taxon>
        <taxon>Metazoa</taxon>
        <taxon>Spiralia</taxon>
        <taxon>Lophotrochozoa</taxon>
        <taxon>Mollusca</taxon>
        <taxon>Gastropoda</taxon>
        <taxon>Heterobranchia</taxon>
        <taxon>Euthyneura</taxon>
        <taxon>Panpulmonata</taxon>
        <taxon>Sacoglossa</taxon>
        <taxon>Placobranchoidea</taxon>
        <taxon>Plakobranchidae</taxon>
        <taxon>Elysia</taxon>
    </lineage>
</organism>
<proteinExistence type="predicted"/>
<keyword evidence="2" id="KW-1185">Reference proteome</keyword>
<evidence type="ECO:0000313" key="2">
    <source>
        <dbReference type="Proteomes" id="UP000762676"/>
    </source>
</evidence>
<name>A0AAV4FB39_9GAST</name>
<accession>A0AAV4FB39</accession>
<protein>
    <submittedName>
        <fullName evidence="1">Uncharacterized protein</fullName>
    </submittedName>
</protein>
<comment type="caution">
    <text evidence="1">The sequence shown here is derived from an EMBL/GenBank/DDBJ whole genome shotgun (WGS) entry which is preliminary data.</text>
</comment>
<sequence>MEYDHTAWATATKTNTTRLCKVQNVGLSLNTEAMETFPIEEMERYSTIRPLENQALTLEVIEKNCDTERWTRVFMDAHQKRP</sequence>
<dbReference type="Proteomes" id="UP000762676">
    <property type="component" value="Unassembled WGS sequence"/>
</dbReference>
<dbReference type="EMBL" id="BMAT01007744">
    <property type="protein sequence ID" value="GFR70452.1"/>
    <property type="molecule type" value="Genomic_DNA"/>
</dbReference>
<gene>
    <name evidence="1" type="ORF">ElyMa_003786700</name>
</gene>
<evidence type="ECO:0000313" key="1">
    <source>
        <dbReference type="EMBL" id="GFR70452.1"/>
    </source>
</evidence>